<feature type="signal peptide" evidence="3">
    <location>
        <begin position="1"/>
        <end position="27"/>
    </location>
</feature>
<dbReference type="InParanoid" id="C2KUQ6"/>
<dbReference type="Pfam" id="PF19127">
    <property type="entry name" value="Choline_bind_3"/>
    <property type="match status" value="1"/>
</dbReference>
<feature type="compositionally biased region" description="Low complexity" evidence="2">
    <location>
        <begin position="358"/>
        <end position="380"/>
    </location>
</feature>
<dbReference type="RefSeq" id="WP_007157760.1">
    <property type="nucleotide sequence ID" value="NZ_GG668535.1"/>
</dbReference>
<dbReference type="eggNOG" id="COG5263">
    <property type="taxonomic scope" value="Bacteria"/>
</dbReference>
<reference evidence="4 5" key="1">
    <citation type="submission" date="2009-04" db="EMBL/GenBank/DDBJ databases">
        <authorList>
            <person name="Qin X."/>
            <person name="Bachman B."/>
            <person name="Battles P."/>
            <person name="Bell A."/>
            <person name="Bess C."/>
            <person name="Bickham C."/>
            <person name="Chaboub L."/>
            <person name="Chen D."/>
            <person name="Coyle M."/>
            <person name="Deiros D.R."/>
            <person name="Dinh H."/>
            <person name="Forbes L."/>
            <person name="Fowler G."/>
            <person name="Francisco L."/>
            <person name="Fu Q."/>
            <person name="Gubbala S."/>
            <person name="Hale W."/>
            <person name="Han Y."/>
            <person name="Hemphill L."/>
            <person name="Highlander S.K."/>
            <person name="Hirani K."/>
            <person name="Hogues M."/>
            <person name="Jackson L."/>
            <person name="Jakkamsetti A."/>
            <person name="Javaid M."/>
            <person name="Jiang H."/>
            <person name="Korchina V."/>
            <person name="Kovar C."/>
            <person name="Lara F."/>
            <person name="Lee S."/>
            <person name="Mata R."/>
            <person name="Mathew T."/>
            <person name="Moen C."/>
            <person name="Morales K."/>
            <person name="Munidasa M."/>
            <person name="Nazareth L."/>
            <person name="Ngo R."/>
            <person name="Nguyen L."/>
            <person name="Okwuonu G."/>
            <person name="Ongeri F."/>
            <person name="Patil S."/>
            <person name="Petrosino J."/>
            <person name="Pham C."/>
            <person name="Pham P."/>
            <person name="Pu L.-L."/>
            <person name="Puazo M."/>
            <person name="Raj R."/>
            <person name="Reid J."/>
            <person name="Rouhana J."/>
            <person name="Saada N."/>
            <person name="Shang Y."/>
            <person name="Simmons D."/>
            <person name="Thornton R."/>
            <person name="Warren J."/>
            <person name="Weissenberger G."/>
            <person name="Zhang J."/>
            <person name="Zhang L."/>
            <person name="Zhou C."/>
            <person name="Zhu D."/>
            <person name="Muzny D."/>
            <person name="Worley K."/>
            <person name="Gibbs R."/>
        </authorList>
    </citation>
    <scope>NUCLEOTIDE SEQUENCE [LARGE SCALE GENOMIC DNA]</scope>
    <source>
        <strain evidence="4 5">F0268</strain>
    </source>
</reference>
<feature type="compositionally biased region" description="Polar residues" evidence="2">
    <location>
        <begin position="289"/>
        <end position="298"/>
    </location>
</feature>
<dbReference type="PANTHER" id="PTHR10068">
    <property type="entry name" value="BONE MARROW PROTEOGLYCAN"/>
    <property type="match status" value="1"/>
</dbReference>
<organism evidence="4 5">
    <name type="scientific">Oribacterium sinus F0268</name>
    <dbReference type="NCBI Taxonomy" id="585501"/>
    <lineage>
        <taxon>Bacteria</taxon>
        <taxon>Bacillati</taxon>
        <taxon>Bacillota</taxon>
        <taxon>Clostridia</taxon>
        <taxon>Lachnospirales</taxon>
        <taxon>Lachnospiraceae</taxon>
        <taxon>Oribacterium</taxon>
    </lineage>
</organism>
<feature type="region of interest" description="Disordered" evidence="2">
    <location>
        <begin position="197"/>
        <end position="388"/>
    </location>
</feature>
<keyword evidence="1" id="KW-0677">Repeat</keyword>
<feature type="compositionally biased region" description="Gly residues" evidence="2">
    <location>
        <begin position="197"/>
        <end position="207"/>
    </location>
</feature>
<dbReference type="PANTHER" id="PTHR10068:SF14">
    <property type="entry name" value="CELL WALL ADHESIN EAP1"/>
    <property type="match status" value="1"/>
</dbReference>
<feature type="compositionally biased region" description="Low complexity" evidence="2">
    <location>
        <begin position="243"/>
        <end position="286"/>
    </location>
</feature>
<dbReference type="AlphaFoldDB" id="C2KUQ6"/>
<feature type="compositionally biased region" description="Low complexity" evidence="2">
    <location>
        <begin position="301"/>
        <end position="331"/>
    </location>
</feature>
<dbReference type="EMBL" id="ACKX01000024">
    <property type="protein sequence ID" value="EEJ52501.1"/>
    <property type="molecule type" value="Genomic_DNA"/>
</dbReference>
<evidence type="ECO:0000256" key="3">
    <source>
        <dbReference type="SAM" id="SignalP"/>
    </source>
</evidence>
<evidence type="ECO:0000313" key="4">
    <source>
        <dbReference type="EMBL" id="EEJ52501.1"/>
    </source>
</evidence>
<protein>
    <submittedName>
        <fullName evidence="4">Cell wall-binding repeat protein</fullName>
    </submittedName>
</protein>
<dbReference type="SUPFAM" id="SSF69360">
    <property type="entry name" value="Cell wall binding repeat"/>
    <property type="match status" value="1"/>
</dbReference>
<proteinExistence type="predicted"/>
<dbReference type="OrthoDB" id="1912376at2"/>
<evidence type="ECO:0000256" key="2">
    <source>
        <dbReference type="SAM" id="MobiDB-lite"/>
    </source>
</evidence>
<feature type="compositionally biased region" description="Polar residues" evidence="2">
    <location>
        <begin position="334"/>
        <end position="355"/>
    </location>
</feature>
<feature type="chain" id="PRO_5002915703" evidence="3">
    <location>
        <begin position="28"/>
        <end position="726"/>
    </location>
</feature>
<dbReference type="Gene3D" id="2.10.270.10">
    <property type="entry name" value="Cholin Binding"/>
    <property type="match status" value="1"/>
</dbReference>
<dbReference type="STRING" id="585501.HMPREF6123_0225"/>
<name>C2KUQ6_9FIRM</name>
<dbReference type="InterPro" id="IPR018337">
    <property type="entry name" value="Cell_wall/Cho-bd_repeat"/>
</dbReference>
<sequence length="726" mass="78515">MVRRGLKTTVIATVMAMMLAPSFSAFAQTGKSNTSGSWQVENNAWVFRNAEGQSVKGWVVYNQEWYYLNPENGQLKTGWLQLDGKWYFLSTESGAQQGRLLTGWQWIDGYCYYLMPTDDSNYGVLVVNGRTPDGYYVNQSGQWLHGENGDAVYETGKGLPSAASSQQVAGASRALPGQVLGASRAIAAPGGGSFGGGGGGGSTGGGATASTTGGAGTATTGTSTAGADTTGTSTGTATGGSAAGTATPSTEGTGASTGTETPGTQPETPVTPVQPENPTQPETPVTPAQPENPTQPETPVTPAQPENPTQPETPVTPTQPENPTQPETPVTPAQPENPTQPETPAQPENPTQPETPVTPAQPENPTQPETPETPSQPENNLKNWPGTHTLSYDAAKDCFVLSFDEGKQIQELQELLLSINKVTVNQTEYAVGDAKTDLSKEANTYCHDLRGKEKVRGYLNALNFNKKSFHEGENTIEIQADGYNPVIIHINATKEELQDEKLTLKKPEKLTTPKDFDRTEAGEYNVKLFAFNNLSEGQKEYLSALNEVVIDDVHYQKIEEKYFDDFVRLGKPRFFIVSEGTSITLNLNYYPKEAGAHNLTLRADGYEDLLIKYTQEKAKSAPVMNKLEKKEAQGYYELSFQGDRKSVQNYLKSIKTLTVAGRTYGQMAPFSADLLKMGEKFSFGDSKGEKELADLLLFSIPTDNVDKEQEIRIEAEGYEVATIPLS</sequence>
<dbReference type="eggNOG" id="COG3087">
    <property type="taxonomic scope" value="Bacteria"/>
</dbReference>
<keyword evidence="5" id="KW-1185">Reference proteome</keyword>
<comment type="caution">
    <text evidence="4">The sequence shown here is derived from an EMBL/GenBank/DDBJ whole genome shotgun (WGS) entry which is preliminary data.</text>
</comment>
<dbReference type="HOGENOM" id="CLU_381228_0_0_9"/>
<evidence type="ECO:0000313" key="5">
    <source>
        <dbReference type="Proteomes" id="UP000004121"/>
    </source>
</evidence>
<dbReference type="Proteomes" id="UP000004121">
    <property type="component" value="Unassembled WGS sequence"/>
</dbReference>
<gene>
    <name evidence="4" type="ORF">HMPREF6123_0225</name>
</gene>
<keyword evidence="3" id="KW-0732">Signal</keyword>
<evidence type="ECO:0000256" key="1">
    <source>
        <dbReference type="ARBA" id="ARBA00022737"/>
    </source>
</evidence>
<accession>C2KUQ6</accession>
<feature type="compositionally biased region" description="Low complexity" evidence="2">
    <location>
        <begin position="208"/>
        <end position="236"/>
    </location>
</feature>